<dbReference type="PANTHER" id="PTHR33202">
    <property type="entry name" value="ZINC UPTAKE REGULATION PROTEIN"/>
    <property type="match status" value="1"/>
</dbReference>
<keyword evidence="6" id="KW-0804">Transcription</keyword>
<dbReference type="OrthoDB" id="8659436at2"/>
<dbReference type="InterPro" id="IPR036390">
    <property type="entry name" value="WH_DNA-bd_sf"/>
</dbReference>
<evidence type="ECO:0000313" key="8">
    <source>
        <dbReference type="EMBL" id="SNR79379.1"/>
    </source>
</evidence>
<name>A0A238Z8H9_9BACT</name>
<dbReference type="CDD" id="cd07153">
    <property type="entry name" value="Fur_like"/>
    <property type="match status" value="1"/>
</dbReference>
<dbReference type="PANTHER" id="PTHR33202:SF7">
    <property type="entry name" value="FERRIC UPTAKE REGULATION PROTEIN"/>
    <property type="match status" value="1"/>
</dbReference>
<evidence type="ECO:0000256" key="2">
    <source>
        <dbReference type="ARBA" id="ARBA00022491"/>
    </source>
</evidence>
<dbReference type="GO" id="GO:0008270">
    <property type="term" value="F:zinc ion binding"/>
    <property type="evidence" value="ECO:0007669"/>
    <property type="project" value="TreeGrafter"/>
</dbReference>
<feature type="binding site" evidence="7">
    <location>
        <position position="92"/>
    </location>
    <ligand>
        <name>Zn(2+)</name>
        <dbReference type="ChEBI" id="CHEBI:29105"/>
    </ligand>
</feature>
<evidence type="ECO:0000256" key="6">
    <source>
        <dbReference type="ARBA" id="ARBA00023163"/>
    </source>
</evidence>
<feature type="binding site" evidence="7">
    <location>
        <position position="132"/>
    </location>
    <ligand>
        <name>Zn(2+)</name>
        <dbReference type="ChEBI" id="CHEBI:29105"/>
    </ligand>
</feature>
<comment type="cofactor">
    <cofactor evidence="7">
        <name>Zn(2+)</name>
        <dbReference type="ChEBI" id="CHEBI:29105"/>
    </cofactor>
    <text evidence="7">Binds 1 zinc ion per subunit.</text>
</comment>
<evidence type="ECO:0000256" key="4">
    <source>
        <dbReference type="ARBA" id="ARBA00023015"/>
    </source>
</evidence>
<feature type="binding site" evidence="7">
    <location>
        <position position="89"/>
    </location>
    <ligand>
        <name>Zn(2+)</name>
        <dbReference type="ChEBI" id="CHEBI:29105"/>
    </ligand>
</feature>
<dbReference type="Gene3D" id="3.30.1490.190">
    <property type="match status" value="1"/>
</dbReference>
<dbReference type="GO" id="GO:0000976">
    <property type="term" value="F:transcription cis-regulatory region binding"/>
    <property type="evidence" value="ECO:0007669"/>
    <property type="project" value="TreeGrafter"/>
</dbReference>
<organism evidence="8 9">
    <name type="scientific">Humidesulfovibrio mexicanus</name>
    <dbReference type="NCBI Taxonomy" id="147047"/>
    <lineage>
        <taxon>Bacteria</taxon>
        <taxon>Pseudomonadati</taxon>
        <taxon>Thermodesulfobacteriota</taxon>
        <taxon>Desulfovibrionia</taxon>
        <taxon>Desulfovibrionales</taxon>
        <taxon>Desulfovibrionaceae</taxon>
        <taxon>Humidesulfovibrio</taxon>
    </lineage>
</organism>
<keyword evidence="5" id="KW-0238">DNA-binding</keyword>
<dbReference type="InterPro" id="IPR036388">
    <property type="entry name" value="WH-like_DNA-bd_sf"/>
</dbReference>
<accession>A0A238Z8H9</accession>
<evidence type="ECO:0000256" key="1">
    <source>
        <dbReference type="ARBA" id="ARBA00007957"/>
    </source>
</evidence>
<dbReference type="InterPro" id="IPR002481">
    <property type="entry name" value="FUR"/>
</dbReference>
<dbReference type="Proteomes" id="UP000198324">
    <property type="component" value="Unassembled WGS sequence"/>
</dbReference>
<keyword evidence="3 7" id="KW-0862">Zinc</keyword>
<keyword evidence="2" id="KW-0678">Repressor</keyword>
<dbReference type="AlphaFoldDB" id="A0A238Z8H9"/>
<dbReference type="Gene3D" id="1.10.10.10">
    <property type="entry name" value="Winged helix-like DNA-binding domain superfamily/Winged helix DNA-binding domain"/>
    <property type="match status" value="1"/>
</dbReference>
<dbReference type="InterPro" id="IPR043135">
    <property type="entry name" value="Fur_C"/>
</dbReference>
<dbReference type="Pfam" id="PF01475">
    <property type="entry name" value="FUR"/>
    <property type="match status" value="1"/>
</dbReference>
<keyword evidence="7" id="KW-0479">Metal-binding</keyword>
<dbReference type="EMBL" id="FZOC01000002">
    <property type="protein sequence ID" value="SNR79379.1"/>
    <property type="molecule type" value="Genomic_DNA"/>
</dbReference>
<protein>
    <submittedName>
        <fullName evidence="8">Fur family transcriptional regulator, ferric uptake regulator</fullName>
    </submittedName>
</protein>
<dbReference type="RefSeq" id="WP_089272944.1">
    <property type="nucleotide sequence ID" value="NZ_FZOC01000002.1"/>
</dbReference>
<dbReference type="GO" id="GO:1900376">
    <property type="term" value="P:regulation of secondary metabolite biosynthetic process"/>
    <property type="evidence" value="ECO:0007669"/>
    <property type="project" value="TreeGrafter"/>
</dbReference>
<evidence type="ECO:0000313" key="9">
    <source>
        <dbReference type="Proteomes" id="UP000198324"/>
    </source>
</evidence>
<dbReference type="GO" id="GO:0003700">
    <property type="term" value="F:DNA-binding transcription factor activity"/>
    <property type="evidence" value="ECO:0007669"/>
    <property type="project" value="InterPro"/>
</dbReference>
<evidence type="ECO:0000256" key="7">
    <source>
        <dbReference type="PIRSR" id="PIRSR602481-1"/>
    </source>
</evidence>
<evidence type="ECO:0000256" key="5">
    <source>
        <dbReference type="ARBA" id="ARBA00023125"/>
    </source>
</evidence>
<proteinExistence type="inferred from homology"/>
<reference evidence="8" key="1">
    <citation type="submission" date="2017-06" db="EMBL/GenBank/DDBJ databases">
        <authorList>
            <person name="Kim H.J."/>
            <person name="Triplett B.A."/>
        </authorList>
    </citation>
    <scope>NUCLEOTIDE SEQUENCE [LARGE SCALE GENOMIC DNA]</scope>
    <source>
        <strain evidence="8">DSM 13116</strain>
    </source>
</reference>
<keyword evidence="9" id="KW-1185">Reference proteome</keyword>
<gene>
    <name evidence="8" type="ORF">SAMN04488503_1320</name>
</gene>
<dbReference type="GO" id="GO:0045892">
    <property type="term" value="P:negative regulation of DNA-templated transcription"/>
    <property type="evidence" value="ECO:0007669"/>
    <property type="project" value="TreeGrafter"/>
</dbReference>
<sequence length="135" mass="14655">MDAQELLSRAGLAATDKRLLVVQAMAEAGRPVTPQELLAGLGAGLNRVTLYRILDLLVEHELATRHNAGERAFRYCLRTGPAGHAHFTCSVCGQTRCIDSRYLAEGLEALLARLPMRVDSVDIRLLGVCGDCQPN</sequence>
<evidence type="ECO:0000256" key="3">
    <source>
        <dbReference type="ARBA" id="ARBA00022833"/>
    </source>
</evidence>
<comment type="similarity">
    <text evidence="1">Belongs to the Fur family.</text>
</comment>
<dbReference type="SUPFAM" id="SSF46785">
    <property type="entry name" value="Winged helix' DNA-binding domain"/>
    <property type="match status" value="1"/>
</dbReference>
<keyword evidence="4" id="KW-0805">Transcription regulation</keyword>
<feature type="binding site" evidence="7">
    <location>
        <position position="129"/>
    </location>
    <ligand>
        <name>Zn(2+)</name>
        <dbReference type="ChEBI" id="CHEBI:29105"/>
    </ligand>
</feature>